<dbReference type="Gene3D" id="3.30.565.10">
    <property type="entry name" value="Histidine kinase-like ATPase, C-terminal domain"/>
    <property type="match status" value="1"/>
</dbReference>
<evidence type="ECO:0000313" key="13">
    <source>
        <dbReference type="Proteomes" id="UP000316639"/>
    </source>
</evidence>
<feature type="transmembrane region" description="Helical" evidence="9">
    <location>
        <begin position="53"/>
        <end position="71"/>
    </location>
</feature>
<dbReference type="PANTHER" id="PTHR24421">
    <property type="entry name" value="NITRATE/NITRITE SENSOR PROTEIN NARX-RELATED"/>
    <property type="match status" value="1"/>
</dbReference>
<feature type="domain" description="Histidine kinase/HSP90-like ATPase" evidence="10">
    <location>
        <begin position="469"/>
        <end position="552"/>
    </location>
</feature>
<dbReference type="Proteomes" id="UP000316639">
    <property type="component" value="Unassembled WGS sequence"/>
</dbReference>
<keyword evidence="3" id="KW-0597">Phosphoprotein</keyword>
<gene>
    <name evidence="12" type="ORF">FKR81_19375</name>
</gene>
<feature type="transmembrane region" description="Helical" evidence="9">
    <location>
        <begin position="28"/>
        <end position="46"/>
    </location>
</feature>
<comment type="caution">
    <text evidence="12">The sequence shown here is derived from an EMBL/GenBank/DDBJ whole genome shotgun (WGS) entry which is preliminary data.</text>
</comment>
<reference evidence="12 13" key="1">
    <citation type="submission" date="2019-07" db="EMBL/GenBank/DDBJ databases">
        <title>Lentzea xizangensis sp. nov., isolated from Qinghai-Tibetan Plateau Soils.</title>
        <authorList>
            <person name="Huang J."/>
        </authorList>
    </citation>
    <scope>NUCLEOTIDE SEQUENCE [LARGE SCALE GENOMIC DNA]</scope>
    <source>
        <strain evidence="12 13">FXJ1.1311</strain>
    </source>
</reference>
<evidence type="ECO:0000256" key="9">
    <source>
        <dbReference type="SAM" id="Phobius"/>
    </source>
</evidence>
<dbReference type="Pfam" id="PF02518">
    <property type="entry name" value="HATPase_c"/>
    <property type="match status" value="1"/>
</dbReference>
<feature type="transmembrane region" description="Helical" evidence="9">
    <location>
        <begin position="158"/>
        <end position="175"/>
    </location>
</feature>
<evidence type="ECO:0000256" key="6">
    <source>
        <dbReference type="ARBA" id="ARBA00022777"/>
    </source>
</evidence>
<keyword evidence="6 12" id="KW-0418">Kinase</keyword>
<dbReference type="InterPro" id="IPR036890">
    <property type="entry name" value="HATPase_C_sf"/>
</dbReference>
<feature type="transmembrane region" description="Helical" evidence="9">
    <location>
        <begin position="218"/>
        <end position="240"/>
    </location>
</feature>
<feature type="transmembrane region" description="Helical" evidence="9">
    <location>
        <begin position="187"/>
        <end position="206"/>
    </location>
</feature>
<evidence type="ECO:0000313" key="12">
    <source>
        <dbReference type="EMBL" id="TWP50818.1"/>
    </source>
</evidence>
<protein>
    <recommendedName>
        <fullName evidence="2">histidine kinase</fullName>
        <ecNumber evidence="2">2.7.13.3</ecNumber>
    </recommendedName>
</protein>
<feature type="transmembrane region" description="Helical" evidence="9">
    <location>
        <begin position="77"/>
        <end position="99"/>
    </location>
</feature>
<feature type="domain" description="Signal transduction histidine kinase subgroup 3 dimerisation and phosphoacceptor" evidence="11">
    <location>
        <begin position="368"/>
        <end position="432"/>
    </location>
</feature>
<keyword evidence="9" id="KW-0812">Transmembrane</keyword>
<dbReference type="InterPro" id="IPR050482">
    <property type="entry name" value="Sensor_HK_TwoCompSys"/>
</dbReference>
<dbReference type="Pfam" id="PF07730">
    <property type="entry name" value="HisKA_3"/>
    <property type="match status" value="1"/>
</dbReference>
<evidence type="ECO:0000256" key="1">
    <source>
        <dbReference type="ARBA" id="ARBA00000085"/>
    </source>
</evidence>
<keyword evidence="4" id="KW-0808">Transferase</keyword>
<dbReference type="PANTHER" id="PTHR24421:SF10">
    <property type="entry name" value="NITRATE_NITRITE SENSOR PROTEIN NARQ"/>
    <property type="match status" value="1"/>
</dbReference>
<evidence type="ECO:0000256" key="7">
    <source>
        <dbReference type="ARBA" id="ARBA00022840"/>
    </source>
</evidence>
<keyword evidence="5" id="KW-0547">Nucleotide-binding</keyword>
<evidence type="ECO:0000259" key="10">
    <source>
        <dbReference type="Pfam" id="PF02518"/>
    </source>
</evidence>
<proteinExistence type="predicted"/>
<evidence type="ECO:0000256" key="5">
    <source>
        <dbReference type="ARBA" id="ARBA00022741"/>
    </source>
</evidence>
<dbReference type="Gene3D" id="1.20.5.1930">
    <property type="match status" value="1"/>
</dbReference>
<evidence type="ECO:0000259" key="11">
    <source>
        <dbReference type="Pfam" id="PF07730"/>
    </source>
</evidence>
<sequence length="553" mass="58133">MAATGAVIGAVAVTLKVADGSHPWSDTVLSGVSGSLFLLAGLVAHLRRPANRTGLLMMVVGVAFFAEDLQLSTDPAVFTAGLLFAHASTPAITHLVLAFPDGGLRSRPAKILAISTYVVVYGYALLNALVHDWTVIGRPENLLLVADHPDIARLLEDVLNVVGALIAAAVVVMLAQRFRTAPPTIRAALAPVLLIALIGGIASLAGNTVGSLHPLYPVLAPIYRIAFCAWPLAFLVGALWTRPRRAVIADLLIAARRPDSLEGLRDTLAVALRDPSLQLGRWQPDQQEFVDADGRPVGAGTVLDDRDGRPLGALSRREVPWEDARTAEAVAALAALVLDNQRLAAEAGARLAEVRASRARLVTAADDERRRVERDLHDGAQQRLVVVALGIQLARERADDPELAALLADTAEGVTAAITELRELARGIHPALLAESGLGPAIAELATRSPLPVELSVDDLPRLPATVEATAYFVVAEALTNVLKHARATAARVQLSLRGNALSVEVTDDGVGGAQVRDGSGLAGLRDRVRALDGELTVRDAAGTAVVAEIPRG</sequence>
<evidence type="ECO:0000256" key="8">
    <source>
        <dbReference type="ARBA" id="ARBA00023012"/>
    </source>
</evidence>
<comment type="catalytic activity">
    <reaction evidence="1">
        <text>ATP + protein L-histidine = ADP + protein N-phospho-L-histidine.</text>
        <dbReference type="EC" id="2.7.13.3"/>
    </reaction>
</comment>
<evidence type="ECO:0000256" key="3">
    <source>
        <dbReference type="ARBA" id="ARBA00022553"/>
    </source>
</evidence>
<dbReference type="InterPro" id="IPR003594">
    <property type="entry name" value="HATPase_dom"/>
</dbReference>
<keyword evidence="13" id="KW-1185">Reference proteome</keyword>
<keyword evidence="7" id="KW-0067">ATP-binding</keyword>
<accession>A0A563ETF5</accession>
<dbReference type="CDD" id="cd16917">
    <property type="entry name" value="HATPase_UhpB-NarQ-NarX-like"/>
    <property type="match status" value="1"/>
</dbReference>
<feature type="transmembrane region" description="Helical" evidence="9">
    <location>
        <begin position="111"/>
        <end position="130"/>
    </location>
</feature>
<dbReference type="GO" id="GO:0000155">
    <property type="term" value="F:phosphorelay sensor kinase activity"/>
    <property type="evidence" value="ECO:0007669"/>
    <property type="project" value="InterPro"/>
</dbReference>
<keyword evidence="8" id="KW-0902">Two-component regulatory system</keyword>
<dbReference type="EC" id="2.7.13.3" evidence="2"/>
<name>A0A563ETF5_9PSEU</name>
<organism evidence="12 13">
    <name type="scientific">Lentzea tibetensis</name>
    <dbReference type="NCBI Taxonomy" id="2591470"/>
    <lineage>
        <taxon>Bacteria</taxon>
        <taxon>Bacillati</taxon>
        <taxon>Actinomycetota</taxon>
        <taxon>Actinomycetes</taxon>
        <taxon>Pseudonocardiales</taxon>
        <taxon>Pseudonocardiaceae</taxon>
        <taxon>Lentzea</taxon>
    </lineage>
</organism>
<dbReference type="GO" id="GO:0005524">
    <property type="term" value="F:ATP binding"/>
    <property type="evidence" value="ECO:0007669"/>
    <property type="project" value="UniProtKB-KW"/>
</dbReference>
<keyword evidence="9" id="KW-0472">Membrane</keyword>
<dbReference type="AlphaFoldDB" id="A0A563ETF5"/>
<dbReference type="GO" id="GO:0046983">
    <property type="term" value="F:protein dimerization activity"/>
    <property type="evidence" value="ECO:0007669"/>
    <property type="project" value="InterPro"/>
</dbReference>
<evidence type="ECO:0000256" key="4">
    <source>
        <dbReference type="ARBA" id="ARBA00022679"/>
    </source>
</evidence>
<dbReference type="EMBL" id="VOBR01000011">
    <property type="protein sequence ID" value="TWP50818.1"/>
    <property type="molecule type" value="Genomic_DNA"/>
</dbReference>
<keyword evidence="9" id="KW-1133">Transmembrane helix</keyword>
<dbReference type="OrthoDB" id="5241729at2"/>
<evidence type="ECO:0000256" key="2">
    <source>
        <dbReference type="ARBA" id="ARBA00012438"/>
    </source>
</evidence>
<dbReference type="SUPFAM" id="SSF55874">
    <property type="entry name" value="ATPase domain of HSP90 chaperone/DNA topoisomerase II/histidine kinase"/>
    <property type="match status" value="1"/>
</dbReference>
<dbReference type="InterPro" id="IPR011712">
    <property type="entry name" value="Sig_transdc_His_kin_sub3_dim/P"/>
</dbReference>
<dbReference type="GO" id="GO:0016020">
    <property type="term" value="C:membrane"/>
    <property type="evidence" value="ECO:0007669"/>
    <property type="project" value="InterPro"/>
</dbReference>